<dbReference type="OrthoDB" id="3828660at2"/>
<feature type="transmembrane region" description="Helical" evidence="1">
    <location>
        <begin position="6"/>
        <end position="26"/>
    </location>
</feature>
<dbReference type="EMBL" id="RBXO01000001">
    <property type="protein sequence ID" value="RKT57327.1"/>
    <property type="molecule type" value="Genomic_DNA"/>
</dbReference>
<proteinExistence type="predicted"/>
<feature type="transmembrane region" description="Helical" evidence="1">
    <location>
        <begin position="101"/>
        <end position="122"/>
    </location>
</feature>
<keyword evidence="1" id="KW-0812">Transmembrane</keyword>
<accession>A0A495W875</accession>
<reference evidence="2 3" key="1">
    <citation type="submission" date="2018-10" db="EMBL/GenBank/DDBJ databases">
        <title>Sequencing the genomes of 1000 actinobacteria strains.</title>
        <authorList>
            <person name="Klenk H.-P."/>
        </authorList>
    </citation>
    <scope>NUCLEOTIDE SEQUENCE [LARGE SCALE GENOMIC DNA]</scope>
    <source>
        <strain evidence="2 3">DSM 43800</strain>
    </source>
</reference>
<evidence type="ECO:0000313" key="3">
    <source>
        <dbReference type="Proteomes" id="UP000282084"/>
    </source>
</evidence>
<keyword evidence="1" id="KW-1133">Transmembrane helix</keyword>
<dbReference type="AlphaFoldDB" id="A0A495W875"/>
<keyword evidence="1" id="KW-0472">Membrane</keyword>
<dbReference type="Proteomes" id="UP000282084">
    <property type="component" value="Unassembled WGS sequence"/>
</dbReference>
<dbReference type="RefSeq" id="WP_121008951.1">
    <property type="nucleotide sequence ID" value="NZ_RBXO01000001.1"/>
</dbReference>
<feature type="transmembrane region" description="Helical" evidence="1">
    <location>
        <begin position="74"/>
        <end position="94"/>
    </location>
</feature>
<protein>
    <submittedName>
        <fullName evidence="2">Uncharacterized protein</fullName>
    </submittedName>
</protein>
<feature type="transmembrane region" description="Helical" evidence="1">
    <location>
        <begin position="38"/>
        <end position="62"/>
    </location>
</feature>
<name>A0A495W875_9PSEU</name>
<sequence length="126" mass="13016">MIDSLAVALTVPALVVAVWAVLLAVLDKPLTLDTKPTLGIAGAVLLLEVGLLAQAVVGVVRLVGLDRDISGPTFVGYLFGPVLVLPLAGFWALAERSRWGAAVLAVGCLSVPVMIVRAQQVWAGHG</sequence>
<evidence type="ECO:0000256" key="1">
    <source>
        <dbReference type="SAM" id="Phobius"/>
    </source>
</evidence>
<keyword evidence="3" id="KW-1185">Reference proteome</keyword>
<organism evidence="2 3">
    <name type="scientific">Saccharothrix australiensis</name>
    <dbReference type="NCBI Taxonomy" id="2072"/>
    <lineage>
        <taxon>Bacteria</taxon>
        <taxon>Bacillati</taxon>
        <taxon>Actinomycetota</taxon>
        <taxon>Actinomycetes</taxon>
        <taxon>Pseudonocardiales</taxon>
        <taxon>Pseudonocardiaceae</taxon>
        <taxon>Saccharothrix</taxon>
    </lineage>
</organism>
<gene>
    <name evidence="2" type="ORF">C8E97_6046</name>
</gene>
<comment type="caution">
    <text evidence="2">The sequence shown here is derived from an EMBL/GenBank/DDBJ whole genome shotgun (WGS) entry which is preliminary data.</text>
</comment>
<evidence type="ECO:0000313" key="2">
    <source>
        <dbReference type="EMBL" id="RKT57327.1"/>
    </source>
</evidence>